<comment type="cofactor">
    <cofactor evidence="1">
        <name>FAD</name>
        <dbReference type="ChEBI" id="CHEBI:57692"/>
    </cofactor>
</comment>
<dbReference type="InterPro" id="IPR002938">
    <property type="entry name" value="FAD-bd"/>
</dbReference>
<sequence>MGSTTDQKPILILGAGLSGLLLAQYLRKTGSNRPVLIFERDADLATRGIGWGLTLHWSLPALRSLLPEELVQRLPEAYVDRAAVEQGRPSTFPFYDISTGELKAKTPTATESHRIRVTRDRLRRLLATDLDIKWGKAVSSIKTGEDGTVTASFDDGTSCEGCFAVACDGGSSRIRGLLFPEQQKHHIPVRLLGVRMDCTPEEIEPLRQLDPFFLQGAASENDSFVYISVLDAPNNTPEGNGGKYSCQMVVSWPIRKGFFDQPEPIAFPDTNEGRIALIKTFAETWAEPFRTLALSIPSSSEVKSLDLYDWPPPKNLRTTGRVALVGDALHPMAMYRGEGANHAIIDVLDLSEIVLPHLLSSETPAETASAQASSLRAALDRYEDTVVARARPAVLASRQACIDAHQWARIRDASPLLSRRAMHLTFDEADMDAGALATSASAEGVTGLVI</sequence>
<keyword evidence="5" id="KW-0503">Monooxygenase</keyword>
<evidence type="ECO:0000256" key="2">
    <source>
        <dbReference type="ARBA" id="ARBA00022630"/>
    </source>
</evidence>
<dbReference type="Gene3D" id="3.50.50.60">
    <property type="entry name" value="FAD/NAD(P)-binding domain"/>
    <property type="match status" value="1"/>
</dbReference>
<dbReference type="PRINTS" id="PR00420">
    <property type="entry name" value="RNGMNOXGNASE"/>
</dbReference>
<reference evidence="7" key="1">
    <citation type="journal article" date="2023" name="Mol. Phylogenet. Evol.">
        <title>Genome-scale phylogeny and comparative genomics of the fungal order Sordariales.</title>
        <authorList>
            <person name="Hensen N."/>
            <person name="Bonometti L."/>
            <person name="Westerberg I."/>
            <person name="Brannstrom I.O."/>
            <person name="Guillou S."/>
            <person name="Cros-Aarteil S."/>
            <person name="Calhoun S."/>
            <person name="Haridas S."/>
            <person name="Kuo A."/>
            <person name="Mondo S."/>
            <person name="Pangilinan J."/>
            <person name="Riley R."/>
            <person name="LaButti K."/>
            <person name="Andreopoulos B."/>
            <person name="Lipzen A."/>
            <person name="Chen C."/>
            <person name="Yan M."/>
            <person name="Daum C."/>
            <person name="Ng V."/>
            <person name="Clum A."/>
            <person name="Steindorff A."/>
            <person name="Ohm R.A."/>
            <person name="Martin F."/>
            <person name="Silar P."/>
            <person name="Natvig D.O."/>
            <person name="Lalanne C."/>
            <person name="Gautier V."/>
            <person name="Ament-Velasquez S.L."/>
            <person name="Kruys A."/>
            <person name="Hutchinson M.I."/>
            <person name="Powell A.J."/>
            <person name="Barry K."/>
            <person name="Miller A.N."/>
            <person name="Grigoriev I.V."/>
            <person name="Debuchy R."/>
            <person name="Gladieux P."/>
            <person name="Hiltunen Thoren M."/>
            <person name="Johannesson H."/>
        </authorList>
    </citation>
    <scope>NUCLEOTIDE SEQUENCE</scope>
    <source>
        <strain evidence="7">CBS 141.50</strain>
    </source>
</reference>
<dbReference type="RefSeq" id="XP_062633021.1">
    <property type="nucleotide sequence ID" value="XM_062784992.1"/>
</dbReference>
<dbReference type="GO" id="GO:0071949">
    <property type="term" value="F:FAD binding"/>
    <property type="evidence" value="ECO:0007669"/>
    <property type="project" value="InterPro"/>
</dbReference>
<dbReference type="EMBL" id="MU853655">
    <property type="protein sequence ID" value="KAK4139650.1"/>
    <property type="molecule type" value="Genomic_DNA"/>
</dbReference>
<dbReference type="Proteomes" id="UP001302676">
    <property type="component" value="Unassembled WGS sequence"/>
</dbReference>
<dbReference type="SUPFAM" id="SSF51905">
    <property type="entry name" value="FAD/NAD(P)-binding domain"/>
    <property type="match status" value="1"/>
</dbReference>
<keyword evidence="4" id="KW-0560">Oxidoreductase</keyword>
<protein>
    <recommendedName>
        <fullName evidence="6">FAD-binding domain-containing protein</fullName>
    </recommendedName>
</protein>
<evidence type="ECO:0000256" key="3">
    <source>
        <dbReference type="ARBA" id="ARBA00022827"/>
    </source>
</evidence>
<evidence type="ECO:0000256" key="4">
    <source>
        <dbReference type="ARBA" id="ARBA00023002"/>
    </source>
</evidence>
<dbReference type="Pfam" id="PF01494">
    <property type="entry name" value="FAD_binding_3"/>
    <property type="match status" value="1"/>
</dbReference>
<feature type="domain" description="FAD-binding" evidence="6">
    <location>
        <begin position="9"/>
        <end position="197"/>
    </location>
</feature>
<dbReference type="GO" id="GO:0004497">
    <property type="term" value="F:monooxygenase activity"/>
    <property type="evidence" value="ECO:0007669"/>
    <property type="project" value="UniProtKB-KW"/>
</dbReference>
<dbReference type="PANTHER" id="PTHR47178:SF1">
    <property type="entry name" value="FAD-BINDING DOMAIN-CONTAINING PROTEIN-RELATED"/>
    <property type="match status" value="1"/>
</dbReference>
<dbReference type="PANTHER" id="PTHR47178">
    <property type="entry name" value="MONOOXYGENASE, FAD-BINDING"/>
    <property type="match status" value="1"/>
</dbReference>
<gene>
    <name evidence="7" type="ORF">C8A04DRAFT_40564</name>
</gene>
<dbReference type="GeneID" id="87821605"/>
<name>A0AAN6UW67_9PEZI</name>
<reference evidence="7" key="2">
    <citation type="submission" date="2023-05" db="EMBL/GenBank/DDBJ databases">
        <authorList>
            <consortium name="Lawrence Berkeley National Laboratory"/>
            <person name="Steindorff A."/>
            <person name="Hensen N."/>
            <person name="Bonometti L."/>
            <person name="Westerberg I."/>
            <person name="Brannstrom I.O."/>
            <person name="Guillou S."/>
            <person name="Cros-Aarteil S."/>
            <person name="Calhoun S."/>
            <person name="Haridas S."/>
            <person name="Kuo A."/>
            <person name="Mondo S."/>
            <person name="Pangilinan J."/>
            <person name="Riley R."/>
            <person name="Labutti K."/>
            <person name="Andreopoulos B."/>
            <person name="Lipzen A."/>
            <person name="Chen C."/>
            <person name="Yanf M."/>
            <person name="Daum C."/>
            <person name="Ng V."/>
            <person name="Clum A."/>
            <person name="Ohm R."/>
            <person name="Martin F."/>
            <person name="Silar P."/>
            <person name="Natvig D."/>
            <person name="Lalanne C."/>
            <person name="Gautier V."/>
            <person name="Ament-Velasquez S.L."/>
            <person name="Kruys A."/>
            <person name="Hutchinson M.I."/>
            <person name="Powell A.J."/>
            <person name="Barry K."/>
            <person name="Miller A.N."/>
            <person name="Grigoriev I.V."/>
            <person name="Debuchy R."/>
            <person name="Gladieux P."/>
            <person name="Thoren M.H."/>
            <person name="Johannesson H."/>
        </authorList>
    </citation>
    <scope>NUCLEOTIDE SEQUENCE</scope>
    <source>
        <strain evidence="7">CBS 141.50</strain>
    </source>
</reference>
<proteinExistence type="predicted"/>
<evidence type="ECO:0000256" key="5">
    <source>
        <dbReference type="ARBA" id="ARBA00023033"/>
    </source>
</evidence>
<evidence type="ECO:0000256" key="1">
    <source>
        <dbReference type="ARBA" id="ARBA00001974"/>
    </source>
</evidence>
<keyword evidence="8" id="KW-1185">Reference proteome</keyword>
<dbReference type="InterPro" id="IPR036188">
    <property type="entry name" value="FAD/NAD-bd_sf"/>
</dbReference>
<organism evidence="7 8">
    <name type="scientific">Dichotomopilus funicola</name>
    <dbReference type="NCBI Taxonomy" id="1934379"/>
    <lineage>
        <taxon>Eukaryota</taxon>
        <taxon>Fungi</taxon>
        <taxon>Dikarya</taxon>
        <taxon>Ascomycota</taxon>
        <taxon>Pezizomycotina</taxon>
        <taxon>Sordariomycetes</taxon>
        <taxon>Sordariomycetidae</taxon>
        <taxon>Sordariales</taxon>
        <taxon>Chaetomiaceae</taxon>
        <taxon>Dichotomopilus</taxon>
    </lineage>
</organism>
<evidence type="ECO:0000313" key="8">
    <source>
        <dbReference type="Proteomes" id="UP001302676"/>
    </source>
</evidence>
<keyword evidence="3" id="KW-0274">FAD</keyword>
<comment type="caution">
    <text evidence="7">The sequence shown here is derived from an EMBL/GenBank/DDBJ whole genome shotgun (WGS) entry which is preliminary data.</text>
</comment>
<accession>A0AAN6UW67</accession>
<evidence type="ECO:0000313" key="7">
    <source>
        <dbReference type="EMBL" id="KAK4139650.1"/>
    </source>
</evidence>
<evidence type="ECO:0000259" key="6">
    <source>
        <dbReference type="Pfam" id="PF01494"/>
    </source>
</evidence>
<keyword evidence="2" id="KW-0285">Flavoprotein</keyword>
<dbReference type="AlphaFoldDB" id="A0AAN6UW67"/>